<organism evidence="1 2">
    <name type="scientific">Kribbella koreensis</name>
    <dbReference type="NCBI Taxonomy" id="57909"/>
    <lineage>
        <taxon>Bacteria</taxon>
        <taxon>Bacillati</taxon>
        <taxon>Actinomycetota</taxon>
        <taxon>Actinomycetes</taxon>
        <taxon>Propionibacteriales</taxon>
        <taxon>Kribbellaceae</taxon>
        <taxon>Kribbella</taxon>
    </lineage>
</organism>
<reference evidence="1 2" key="1">
    <citation type="journal article" date="2019" name="Int. J. Syst. Evol. Microbiol.">
        <title>The Global Catalogue of Microorganisms (GCM) 10K type strain sequencing project: providing services to taxonomists for standard genome sequencing and annotation.</title>
        <authorList>
            <consortium name="The Broad Institute Genomics Platform"/>
            <consortium name="The Broad Institute Genome Sequencing Center for Infectious Disease"/>
            <person name="Wu L."/>
            <person name="Ma J."/>
        </authorList>
    </citation>
    <scope>NUCLEOTIDE SEQUENCE [LARGE SCALE GENOMIC DNA]</scope>
    <source>
        <strain evidence="1 2">JCM 10977</strain>
    </source>
</reference>
<gene>
    <name evidence="1" type="ORF">GCM10009554_61900</name>
</gene>
<proteinExistence type="predicted"/>
<evidence type="ECO:0000313" key="2">
    <source>
        <dbReference type="Proteomes" id="UP001500542"/>
    </source>
</evidence>
<comment type="caution">
    <text evidence="1">The sequence shown here is derived from an EMBL/GenBank/DDBJ whole genome shotgun (WGS) entry which is preliminary data.</text>
</comment>
<dbReference type="EMBL" id="BAAAHK010000017">
    <property type="protein sequence ID" value="GAA0955057.1"/>
    <property type="molecule type" value="Genomic_DNA"/>
</dbReference>
<dbReference type="RefSeq" id="WP_343978157.1">
    <property type="nucleotide sequence ID" value="NZ_BAAAHK010000017.1"/>
</dbReference>
<accession>A0ABN1RCV3</accession>
<sequence>MKTASERRYEVVVVTSGVGRPSNTRLLAEHLAKTVSGRGRIPDDRIATEIYELLMSAPTSLIRW</sequence>
<dbReference type="Proteomes" id="UP001500542">
    <property type="component" value="Unassembled WGS sequence"/>
</dbReference>
<name>A0ABN1RCV3_9ACTN</name>
<evidence type="ECO:0000313" key="1">
    <source>
        <dbReference type="EMBL" id="GAA0955057.1"/>
    </source>
</evidence>
<protein>
    <submittedName>
        <fullName evidence="1">Uncharacterized protein</fullName>
    </submittedName>
</protein>
<keyword evidence="2" id="KW-1185">Reference proteome</keyword>